<dbReference type="InterPro" id="IPR015421">
    <property type="entry name" value="PyrdxlP-dep_Trfase_major"/>
</dbReference>
<dbReference type="SUPFAM" id="SSF53383">
    <property type="entry name" value="PLP-dependent transferases"/>
    <property type="match status" value="1"/>
</dbReference>
<dbReference type="GO" id="GO:0030170">
    <property type="term" value="F:pyridoxal phosphate binding"/>
    <property type="evidence" value="ECO:0007669"/>
    <property type="project" value="InterPro"/>
</dbReference>
<dbReference type="Pfam" id="PF00155">
    <property type="entry name" value="Aminotran_1_2"/>
    <property type="match status" value="1"/>
</dbReference>
<sequence>MTDDYNFDHIIDRHNTYSTQWDYIQDRFGRNDILPFSISDTDFPVPNEVQDALKERMKHPIYGYSRWNHSDYKDSIVNWYKKQHDVDMNPDWIAYSPSVGFSVASMIRLNSQPGDGVVVFTPMYDAFYNIIQGNNRRIAAVRLLAADKDYKIDWDTLELYLKDPNNTVFLLTNPHNPTGKVFSKSELTKLAQLCKRNNVFIVSDDIHGDIVYEGAKYIPITSVTTEKVTICTSASKTFNIPGLIGSYMFCPEPELLNRFLFELKQKNALSSVSIFGMMAQMAAYNHSDEYLTELKAYLKDNMDFVAKYLEKKVPLINFTEPQSTYLAWMNVSALHLSSEELQDKLVNIGKVGIMPGKTYGDSNYLRMNVGCPRSKVKDGLDRLIFALNH</sequence>
<organism evidence="8 9">
    <name type="scientific">Lactobacillus selangorensis</name>
    <dbReference type="NCBI Taxonomy" id="81857"/>
    <lineage>
        <taxon>Bacteria</taxon>
        <taxon>Bacillati</taxon>
        <taxon>Bacillota</taxon>
        <taxon>Bacilli</taxon>
        <taxon>Lactobacillales</taxon>
        <taxon>Lactobacillaceae</taxon>
        <taxon>Lactobacillus</taxon>
    </lineage>
</organism>
<dbReference type="STRING" id="81857.IV38_GL001762"/>
<dbReference type="PATRIC" id="fig|81857.3.peg.1779"/>
<evidence type="ECO:0000256" key="3">
    <source>
        <dbReference type="ARBA" id="ARBA00022898"/>
    </source>
</evidence>
<dbReference type="InterPro" id="IPR015424">
    <property type="entry name" value="PyrdxlP-dep_Trfase"/>
</dbReference>
<dbReference type="EMBL" id="JQAZ01000006">
    <property type="protein sequence ID" value="KRN30606.1"/>
    <property type="molecule type" value="Genomic_DNA"/>
</dbReference>
<reference evidence="9 10" key="1">
    <citation type="journal article" date="2015" name="Genome Announc.">
        <title>Expanding the biotechnology potential of lactobacilli through comparative genomics of 213 strains and associated genera.</title>
        <authorList>
            <person name="Sun Z."/>
            <person name="Harris H.M."/>
            <person name="McCann A."/>
            <person name="Guo C."/>
            <person name="Argimon S."/>
            <person name="Zhang W."/>
            <person name="Yang X."/>
            <person name="Jeffery I.B."/>
            <person name="Cooney J.C."/>
            <person name="Kagawa T.F."/>
            <person name="Liu W."/>
            <person name="Song Y."/>
            <person name="Salvetti E."/>
            <person name="Wrobel A."/>
            <person name="Rasinkangas P."/>
            <person name="Parkhill J."/>
            <person name="Rea M.C."/>
            <person name="O'Sullivan O."/>
            <person name="Ritari J."/>
            <person name="Douillard F.P."/>
            <person name="Paul Ross R."/>
            <person name="Yang R."/>
            <person name="Briner A.E."/>
            <person name="Felis G.E."/>
            <person name="de Vos W.M."/>
            <person name="Barrangou R."/>
            <person name="Klaenhammer T.R."/>
            <person name="Caufield P.W."/>
            <person name="Cui Y."/>
            <person name="Zhang H."/>
            <person name="O'Toole P.W."/>
        </authorList>
    </citation>
    <scope>NUCLEOTIDE SEQUENCE [LARGE SCALE GENOMIC DNA]</scope>
    <source>
        <strain evidence="7 10">ATCC BAA-66</strain>
        <strain evidence="8 9">DSM 13344</strain>
    </source>
</reference>
<dbReference type="Gene3D" id="3.90.1150.10">
    <property type="entry name" value="Aspartate Aminotransferase, domain 1"/>
    <property type="match status" value="1"/>
</dbReference>
<dbReference type="Proteomes" id="UP000051751">
    <property type="component" value="Unassembled WGS sequence"/>
</dbReference>
<dbReference type="InterPro" id="IPR027619">
    <property type="entry name" value="C-S_lyase_PatB-like"/>
</dbReference>
<evidence type="ECO:0000313" key="7">
    <source>
        <dbReference type="EMBL" id="KRN27923.1"/>
    </source>
</evidence>
<dbReference type="PANTHER" id="PTHR43525:SF1">
    <property type="entry name" value="PROTEIN MALY"/>
    <property type="match status" value="1"/>
</dbReference>
<proteinExistence type="inferred from homology"/>
<keyword evidence="3" id="KW-0663">Pyridoxal phosphate</keyword>
<dbReference type="AlphaFoldDB" id="A0A0R2FR81"/>
<comment type="similarity">
    <text evidence="5">Belongs to the class-II pyridoxal-phosphate-dependent aminotransferase family. MalY/PatB cystathionine beta-lyase subfamily.</text>
</comment>
<evidence type="ECO:0000256" key="4">
    <source>
        <dbReference type="ARBA" id="ARBA00023239"/>
    </source>
</evidence>
<dbReference type="InterPro" id="IPR051798">
    <property type="entry name" value="Class-II_PLP-Dep_Aminotrans"/>
</dbReference>
<dbReference type="Gene3D" id="3.40.640.10">
    <property type="entry name" value="Type I PLP-dependent aspartate aminotransferase-like (Major domain)"/>
    <property type="match status" value="1"/>
</dbReference>
<dbReference type="CDD" id="cd00609">
    <property type="entry name" value="AAT_like"/>
    <property type="match status" value="1"/>
</dbReference>
<dbReference type="InterPro" id="IPR004839">
    <property type="entry name" value="Aminotransferase_I/II_large"/>
</dbReference>
<dbReference type="Proteomes" id="UP000051645">
    <property type="component" value="Unassembled WGS sequence"/>
</dbReference>
<evidence type="ECO:0000256" key="2">
    <source>
        <dbReference type="ARBA" id="ARBA00012224"/>
    </source>
</evidence>
<comment type="cofactor">
    <cofactor evidence="1">
        <name>pyridoxal 5'-phosphate</name>
        <dbReference type="ChEBI" id="CHEBI:597326"/>
    </cofactor>
</comment>
<name>A0A0R2FR81_9LACO</name>
<evidence type="ECO:0000259" key="6">
    <source>
        <dbReference type="Pfam" id="PF00155"/>
    </source>
</evidence>
<dbReference type="OrthoDB" id="9802872at2"/>
<dbReference type="RefSeq" id="WP_057770562.1">
    <property type="nucleotide sequence ID" value="NZ_JQAT01000005.1"/>
</dbReference>
<comment type="caution">
    <text evidence="8">The sequence shown here is derived from an EMBL/GenBank/DDBJ whole genome shotgun (WGS) entry which is preliminary data.</text>
</comment>
<protein>
    <recommendedName>
        <fullName evidence="2">cysteine-S-conjugate beta-lyase</fullName>
        <ecNumber evidence="2">4.4.1.13</ecNumber>
    </recommendedName>
</protein>
<dbReference type="InterPro" id="IPR015422">
    <property type="entry name" value="PyrdxlP-dep_Trfase_small"/>
</dbReference>
<dbReference type="EC" id="4.4.1.13" evidence="2"/>
<keyword evidence="9" id="KW-1185">Reference proteome</keyword>
<evidence type="ECO:0000313" key="10">
    <source>
        <dbReference type="Proteomes" id="UP000051751"/>
    </source>
</evidence>
<evidence type="ECO:0000256" key="5">
    <source>
        <dbReference type="ARBA" id="ARBA00037974"/>
    </source>
</evidence>
<dbReference type="GO" id="GO:0047804">
    <property type="term" value="F:cysteine-S-conjugate beta-lyase activity"/>
    <property type="evidence" value="ECO:0007669"/>
    <property type="project" value="UniProtKB-EC"/>
</dbReference>
<dbReference type="NCBIfam" id="TIGR04350">
    <property type="entry name" value="C_S_lyase_PatB"/>
    <property type="match status" value="1"/>
</dbReference>
<dbReference type="PANTHER" id="PTHR43525">
    <property type="entry name" value="PROTEIN MALY"/>
    <property type="match status" value="1"/>
</dbReference>
<evidence type="ECO:0000256" key="1">
    <source>
        <dbReference type="ARBA" id="ARBA00001933"/>
    </source>
</evidence>
<feature type="domain" description="Aminotransferase class I/classII large" evidence="6">
    <location>
        <begin position="32"/>
        <end position="383"/>
    </location>
</feature>
<evidence type="ECO:0000313" key="9">
    <source>
        <dbReference type="Proteomes" id="UP000051645"/>
    </source>
</evidence>
<evidence type="ECO:0000313" key="8">
    <source>
        <dbReference type="EMBL" id="KRN30606.1"/>
    </source>
</evidence>
<accession>A0A0R2FR81</accession>
<gene>
    <name evidence="7" type="ORF">IV38_GL001762</name>
    <name evidence="8" type="ORF">IV40_GL001793</name>
</gene>
<dbReference type="EMBL" id="JQAT01000005">
    <property type="protein sequence ID" value="KRN27923.1"/>
    <property type="molecule type" value="Genomic_DNA"/>
</dbReference>
<keyword evidence="4 8" id="KW-0456">Lyase</keyword>